<organism evidence="2 3">
    <name type="scientific">Rickettsia felis str. Pedreira</name>
    <dbReference type="NCBI Taxonomy" id="1359196"/>
    <lineage>
        <taxon>Bacteria</taxon>
        <taxon>Pseudomonadati</taxon>
        <taxon>Pseudomonadota</taxon>
        <taxon>Alphaproteobacteria</taxon>
        <taxon>Rickettsiales</taxon>
        <taxon>Rickettsiaceae</taxon>
        <taxon>Rickettsieae</taxon>
        <taxon>Rickettsia</taxon>
        <taxon>spotted fever group</taxon>
    </lineage>
</organism>
<dbReference type="PATRIC" id="fig|1359196.3.peg.1286"/>
<feature type="compositionally biased region" description="Polar residues" evidence="1">
    <location>
        <begin position="1"/>
        <end position="14"/>
    </location>
</feature>
<protein>
    <submittedName>
        <fullName evidence="2">Ankyrin repeat family protein</fullName>
    </submittedName>
</protein>
<dbReference type="AlphaFoldDB" id="A0A0F3MT65"/>
<dbReference type="SMR" id="A0A0F3MT65"/>
<dbReference type="Gene3D" id="1.25.40.20">
    <property type="entry name" value="Ankyrin repeat-containing domain"/>
    <property type="match status" value="1"/>
</dbReference>
<feature type="region of interest" description="Disordered" evidence="1">
    <location>
        <begin position="1"/>
        <end position="32"/>
    </location>
</feature>
<dbReference type="InterPro" id="IPR036770">
    <property type="entry name" value="Ankyrin_rpt-contain_sf"/>
</dbReference>
<dbReference type="SUPFAM" id="SSF48403">
    <property type="entry name" value="Ankyrin repeat"/>
    <property type="match status" value="1"/>
</dbReference>
<proteinExistence type="predicted"/>
<dbReference type="EMBL" id="LANQ01000001">
    <property type="protein sequence ID" value="KJV58935.1"/>
    <property type="molecule type" value="Genomic_DNA"/>
</dbReference>
<dbReference type="Pfam" id="PF12796">
    <property type="entry name" value="Ank_2"/>
    <property type="match status" value="1"/>
</dbReference>
<sequence>MRKQQIPTLSTSALDKSPGPGSPDSDIEMKSTSVKSDIDELAKLLKDKTKDGIAIFNSALKVCIENNPNALLHEAAEHGKKKLVVEILKVNRDSINSTTPQGLSVLHSAVAGVNNKKEIIEILLNEEPILVTKKDALGLTPSCYNTSTEILKILQEYERNVIDQALIKPAKYVPITPPKCLPIEVVQSNLEKAFEEYMGYKLVGQTNPTNSDEF</sequence>
<reference evidence="2 3" key="1">
    <citation type="submission" date="2015-01" db="EMBL/GenBank/DDBJ databases">
        <title>Genome Sequencing of Rickettsiales.</title>
        <authorList>
            <person name="Daugherty S.C."/>
            <person name="Su Q."/>
            <person name="Abolude K."/>
            <person name="Beier-Sexton M."/>
            <person name="Carlyon J.A."/>
            <person name="Carter R."/>
            <person name="Day N.P."/>
            <person name="Dumler S.J."/>
            <person name="Dyachenko V."/>
            <person name="Godinez A."/>
            <person name="Kurtti T.J."/>
            <person name="Lichay M."/>
            <person name="Mullins K.E."/>
            <person name="Ott S."/>
            <person name="Pappas-Brown V."/>
            <person name="Paris D.H."/>
            <person name="Patel P."/>
            <person name="Richards A.L."/>
            <person name="Sadzewicz L."/>
            <person name="Sears K."/>
            <person name="Seidman D."/>
            <person name="Sengamalay N."/>
            <person name="Stenos J."/>
            <person name="Tallon L.J."/>
            <person name="Vincent G."/>
            <person name="Fraser C.M."/>
            <person name="Munderloh U."/>
            <person name="Dunning-Hotopp J.C."/>
        </authorList>
    </citation>
    <scope>NUCLEOTIDE SEQUENCE [LARGE SCALE GENOMIC DNA]</scope>
    <source>
        <strain evidence="2 3">Pedreira</strain>
    </source>
</reference>
<accession>A0A0F3MT65</accession>
<dbReference type="Proteomes" id="UP000033475">
    <property type="component" value="Unassembled WGS sequence"/>
</dbReference>
<dbReference type="InterPro" id="IPR002110">
    <property type="entry name" value="Ankyrin_rpt"/>
</dbReference>
<evidence type="ECO:0000256" key="1">
    <source>
        <dbReference type="SAM" id="MobiDB-lite"/>
    </source>
</evidence>
<name>A0A0F3MT65_RICFI</name>
<evidence type="ECO:0000313" key="2">
    <source>
        <dbReference type="EMBL" id="KJV58935.1"/>
    </source>
</evidence>
<gene>
    <name evidence="2" type="ORF">RFEPED_1330</name>
</gene>
<evidence type="ECO:0000313" key="3">
    <source>
        <dbReference type="Proteomes" id="UP000033475"/>
    </source>
</evidence>
<dbReference type="RefSeq" id="WP_011271392.1">
    <property type="nucleotide sequence ID" value="NZ_LANQ01000001.1"/>
</dbReference>
<comment type="caution">
    <text evidence="2">The sequence shown here is derived from an EMBL/GenBank/DDBJ whole genome shotgun (WGS) entry which is preliminary data.</text>
</comment>